<name>A0ABX0XNP4_9SPHN</name>
<comment type="caution">
    <text evidence="5">The sequence shown here is derived from an EMBL/GenBank/DDBJ whole genome shotgun (WGS) entry which is preliminary data.</text>
</comment>
<dbReference type="CDD" id="cd03444">
    <property type="entry name" value="Thioesterase_II_repeat1"/>
    <property type="match status" value="1"/>
</dbReference>
<evidence type="ECO:0000313" key="6">
    <source>
        <dbReference type="Proteomes" id="UP000734218"/>
    </source>
</evidence>
<evidence type="ECO:0000259" key="3">
    <source>
        <dbReference type="Pfam" id="PF02551"/>
    </source>
</evidence>
<comment type="similarity">
    <text evidence="1">Belongs to the C/M/P thioester hydrolase family.</text>
</comment>
<proteinExistence type="inferred from homology"/>
<dbReference type="InterPro" id="IPR025652">
    <property type="entry name" value="TesB_C"/>
</dbReference>
<dbReference type="Pfam" id="PF13622">
    <property type="entry name" value="4HBT_3"/>
    <property type="match status" value="1"/>
</dbReference>
<keyword evidence="6" id="KW-1185">Reference proteome</keyword>
<dbReference type="PANTHER" id="PTHR11066">
    <property type="entry name" value="ACYL-COA THIOESTERASE"/>
    <property type="match status" value="1"/>
</dbReference>
<dbReference type="Proteomes" id="UP000734218">
    <property type="component" value="Unassembled WGS sequence"/>
</dbReference>
<dbReference type="InterPro" id="IPR049449">
    <property type="entry name" value="TesB_ACOT8-like_N"/>
</dbReference>
<protein>
    <submittedName>
        <fullName evidence="5">Acyl-CoA thioesterase-2</fullName>
        <ecNumber evidence="5">3.1.2.-</ecNumber>
    </submittedName>
</protein>
<evidence type="ECO:0000256" key="2">
    <source>
        <dbReference type="ARBA" id="ARBA00022801"/>
    </source>
</evidence>
<gene>
    <name evidence="5" type="ORF">GGR88_001784</name>
</gene>
<dbReference type="CDD" id="cd03445">
    <property type="entry name" value="Thioesterase_II_repeat2"/>
    <property type="match status" value="1"/>
</dbReference>
<feature type="domain" description="Acyl-CoA thioesterase 2 C-terminal" evidence="3">
    <location>
        <begin position="169"/>
        <end position="294"/>
    </location>
</feature>
<dbReference type="InterPro" id="IPR029069">
    <property type="entry name" value="HotDog_dom_sf"/>
</dbReference>
<accession>A0ABX0XNP4</accession>
<dbReference type="GO" id="GO:0016787">
    <property type="term" value="F:hydrolase activity"/>
    <property type="evidence" value="ECO:0007669"/>
    <property type="project" value="UniProtKB-KW"/>
</dbReference>
<keyword evidence="2 5" id="KW-0378">Hydrolase</keyword>
<evidence type="ECO:0000259" key="4">
    <source>
        <dbReference type="Pfam" id="PF13622"/>
    </source>
</evidence>
<dbReference type="Gene3D" id="2.40.160.210">
    <property type="entry name" value="Acyl-CoA thioesterase, double hotdog domain"/>
    <property type="match status" value="1"/>
</dbReference>
<dbReference type="EC" id="3.1.2.-" evidence="5"/>
<evidence type="ECO:0000313" key="5">
    <source>
        <dbReference type="EMBL" id="NJC34310.1"/>
    </source>
</evidence>
<evidence type="ECO:0000256" key="1">
    <source>
        <dbReference type="ARBA" id="ARBA00006538"/>
    </source>
</evidence>
<dbReference type="EMBL" id="JAATJE010000001">
    <property type="protein sequence ID" value="NJC34310.1"/>
    <property type="molecule type" value="Genomic_DNA"/>
</dbReference>
<organism evidence="5 6">
    <name type="scientific">Sphingomonas jejuensis</name>
    <dbReference type="NCBI Taxonomy" id="904715"/>
    <lineage>
        <taxon>Bacteria</taxon>
        <taxon>Pseudomonadati</taxon>
        <taxon>Pseudomonadota</taxon>
        <taxon>Alphaproteobacteria</taxon>
        <taxon>Sphingomonadales</taxon>
        <taxon>Sphingomonadaceae</taxon>
        <taxon>Sphingomonas</taxon>
    </lineage>
</organism>
<sequence>MMNDQAPIAAARTPDQLVDDLRQLLAVEQIDVDLYRGARQPGGVGRVYGGQVIAQALVAAGLSTPAERIVHSLHAYFMRPGDEEVPIIYRVARDHDGGSFSTRRVIAFQHGKPILTMTSSFQTLEAGLSHQSEMPDTPAPETLVDEADQRRAVAAQVPERFREWFLRPRAFEVRLVDLPPWLSGAAAAPTQRIWFRAVAPVGDDARMHRAMLGYLSDMYLLGTSTRPHGVNWMVDAMQTASLDHSMWLHDDIRIDDWLLYVTDSPWAGRGRGFARGEIFSRDGRLVASVAQEGLIRRRNPR</sequence>
<dbReference type="Pfam" id="PF02551">
    <property type="entry name" value="Acyl_CoA_thio"/>
    <property type="match status" value="1"/>
</dbReference>
<dbReference type="PANTHER" id="PTHR11066:SF34">
    <property type="entry name" value="ACYL-COENZYME A THIOESTERASE 8"/>
    <property type="match status" value="1"/>
</dbReference>
<reference evidence="5 6" key="1">
    <citation type="submission" date="2020-03" db="EMBL/GenBank/DDBJ databases">
        <title>Genomic Encyclopedia of Type Strains, Phase IV (KMG-IV): sequencing the most valuable type-strain genomes for metagenomic binning, comparative biology and taxonomic classification.</title>
        <authorList>
            <person name="Goeker M."/>
        </authorList>
    </citation>
    <scope>NUCLEOTIDE SEQUENCE [LARGE SCALE GENOMIC DNA]</scope>
    <source>
        <strain evidence="5 6">DSM 27651</strain>
    </source>
</reference>
<feature type="domain" description="Acyl-CoA thioesterase-like N-terminal HotDog" evidence="4">
    <location>
        <begin position="44"/>
        <end position="122"/>
    </location>
</feature>
<dbReference type="SUPFAM" id="SSF54637">
    <property type="entry name" value="Thioesterase/thiol ester dehydrase-isomerase"/>
    <property type="match status" value="2"/>
</dbReference>
<dbReference type="InterPro" id="IPR042171">
    <property type="entry name" value="Acyl-CoA_hotdog"/>
</dbReference>
<dbReference type="InterPro" id="IPR003703">
    <property type="entry name" value="Acyl_CoA_thio"/>
</dbReference>